<accession>A0A1R1MLN3</accession>
<evidence type="ECO:0000256" key="1">
    <source>
        <dbReference type="SAM" id="SignalP"/>
    </source>
</evidence>
<feature type="signal peptide" evidence="1">
    <location>
        <begin position="1"/>
        <end position="22"/>
    </location>
</feature>
<evidence type="ECO:0000313" key="3">
    <source>
        <dbReference type="Proteomes" id="UP000187408"/>
    </source>
</evidence>
<organism evidence="2 3">
    <name type="scientific">Desulfurobacterium indicum</name>
    <dbReference type="NCBI Taxonomy" id="1914305"/>
    <lineage>
        <taxon>Bacteria</taxon>
        <taxon>Pseudomonadati</taxon>
        <taxon>Aquificota</taxon>
        <taxon>Aquificia</taxon>
        <taxon>Desulfurobacteriales</taxon>
        <taxon>Desulfurobacteriaceae</taxon>
        <taxon>Desulfurobacterium</taxon>
    </lineage>
</organism>
<keyword evidence="3" id="KW-1185">Reference proteome</keyword>
<dbReference type="RefSeq" id="WP_076712887.1">
    <property type="nucleotide sequence ID" value="NZ_MOEN01000012.1"/>
</dbReference>
<dbReference type="Proteomes" id="UP000187408">
    <property type="component" value="Unassembled WGS sequence"/>
</dbReference>
<reference evidence="2 3" key="1">
    <citation type="submission" date="2016-10" db="EMBL/GenBank/DDBJ databases">
        <title>Genome sequence of a sulfur-reducing bacterium Desulfurobacterium indicum K6013.</title>
        <authorList>
            <person name="Cao J."/>
            <person name="Shao Z."/>
            <person name="Alain K."/>
            <person name="Jebbar M."/>
        </authorList>
    </citation>
    <scope>NUCLEOTIDE SEQUENCE [LARGE SCALE GENOMIC DNA]</scope>
    <source>
        <strain evidence="2 3">K6013</strain>
    </source>
</reference>
<comment type="caution">
    <text evidence="2">The sequence shown here is derived from an EMBL/GenBank/DDBJ whole genome shotgun (WGS) entry which is preliminary data.</text>
</comment>
<keyword evidence="1" id="KW-0732">Signal</keyword>
<feature type="chain" id="PRO_5013272074" description="SH3b domain-containing protein" evidence="1">
    <location>
        <begin position="23"/>
        <end position="377"/>
    </location>
</feature>
<dbReference type="AlphaFoldDB" id="A0A1R1MLN3"/>
<gene>
    <name evidence="2" type="ORF">BLW93_04350</name>
</gene>
<dbReference type="EMBL" id="MOEN01000012">
    <property type="protein sequence ID" value="OMH40630.1"/>
    <property type="molecule type" value="Genomic_DNA"/>
</dbReference>
<protein>
    <recommendedName>
        <fullName evidence="4">SH3b domain-containing protein</fullName>
    </recommendedName>
</protein>
<name>A0A1R1MLN3_9BACT</name>
<sequence>MKLLKNIATTALILGLFNTALADTATVMIDSLSIRNKPDGEIVETIDKNSTSPVFNYYKNWARNNRGWIDSDFTKITETSPNILFTETIKGKFLLINKDMEGSTKIGKITLNAGKVYPVILIKNDIAVIQTERGITAIPRKFTTIFNGKFPAGVILKNASLINPETGREITFLKKGTFCIKLKDNLFIINGYAGNIVPISTSSNAYLPISSILNKLNMVIDTFNSARVSSAITERLGYFPKVLPLTEDDIKTVTLENGKKGVFVNIKYLFYDLDGSEIKDRKTRLILKKGNEVFWQKLSKEVFRSSSNVKFIQLNIFRFNGKGSFEKKGFVAVGITDYKNGICDAPPEQFMDRTESELSEDLWFFANQVYERVENGN</sequence>
<dbReference type="STRING" id="1914305.BLW93_04350"/>
<evidence type="ECO:0008006" key="4">
    <source>
        <dbReference type="Google" id="ProtNLM"/>
    </source>
</evidence>
<dbReference type="OrthoDB" id="13449at2"/>
<evidence type="ECO:0000313" key="2">
    <source>
        <dbReference type="EMBL" id="OMH40630.1"/>
    </source>
</evidence>
<proteinExistence type="predicted"/>